<organism evidence="3 4">
    <name type="scientific">Lutimaribacter saemankumensis</name>
    <dbReference type="NCBI Taxonomy" id="490829"/>
    <lineage>
        <taxon>Bacteria</taxon>
        <taxon>Pseudomonadati</taxon>
        <taxon>Pseudomonadota</taxon>
        <taxon>Alphaproteobacteria</taxon>
        <taxon>Rhodobacterales</taxon>
        <taxon>Roseobacteraceae</taxon>
        <taxon>Lutimaribacter</taxon>
    </lineage>
</organism>
<dbReference type="RefSeq" id="WP_090026794.1">
    <property type="nucleotide sequence ID" value="NZ_FNEB01000001.1"/>
</dbReference>
<feature type="transmembrane region" description="Helical" evidence="1">
    <location>
        <begin position="111"/>
        <end position="138"/>
    </location>
</feature>
<dbReference type="OrthoDB" id="5243804at2"/>
<dbReference type="Proteomes" id="UP000199340">
    <property type="component" value="Unassembled WGS sequence"/>
</dbReference>
<feature type="transmembrane region" description="Helical" evidence="1">
    <location>
        <begin position="69"/>
        <end position="91"/>
    </location>
</feature>
<reference evidence="3 4" key="1">
    <citation type="submission" date="2016-10" db="EMBL/GenBank/DDBJ databases">
        <authorList>
            <person name="de Groot N.N."/>
        </authorList>
    </citation>
    <scope>NUCLEOTIDE SEQUENCE [LARGE SCALE GENOMIC DNA]</scope>
    <source>
        <strain evidence="3 4">DSM 28010</strain>
    </source>
</reference>
<evidence type="ECO:0000313" key="4">
    <source>
        <dbReference type="Proteomes" id="UP000199340"/>
    </source>
</evidence>
<keyword evidence="1" id="KW-0812">Transmembrane</keyword>
<dbReference type="InterPro" id="IPR000620">
    <property type="entry name" value="EamA_dom"/>
</dbReference>
<evidence type="ECO:0000259" key="2">
    <source>
        <dbReference type="Pfam" id="PF00892"/>
    </source>
</evidence>
<dbReference type="GO" id="GO:0016020">
    <property type="term" value="C:membrane"/>
    <property type="evidence" value="ECO:0007669"/>
    <property type="project" value="InterPro"/>
</dbReference>
<evidence type="ECO:0000313" key="3">
    <source>
        <dbReference type="EMBL" id="SDI17462.1"/>
    </source>
</evidence>
<name>A0A1G8IF37_9RHOB</name>
<feature type="domain" description="EamA" evidence="2">
    <location>
        <begin position="4"/>
        <end position="141"/>
    </location>
</feature>
<feature type="domain" description="EamA" evidence="2">
    <location>
        <begin position="160"/>
        <end position="296"/>
    </location>
</feature>
<evidence type="ECO:0000256" key="1">
    <source>
        <dbReference type="SAM" id="Phobius"/>
    </source>
</evidence>
<sequence>MEPWVWVTFCAAAFQTVRFMLQKQLSAAALSAAGATFARFVFSAPLVLLLVPVYLWASAQTLPGLNGTFWAYALTGGLAQILATVCVVLLFKRRNFAVGITFKKTEVVQTALVGLIVLGEGVSLGALAAILLGLFGVLMLSDMPEIDGNWRRRVMNPAAGLGLLSGVLFAVSGVTYRGASLELASDDPGLRALVTLAAVATSQMIGLGAWLLWREPGQVGRVLSAHKSAKWIGLTSMAGSLCWFTAFTLQNAAYVNAVGQVELVFSLAVSVLVFGEKLTGKELGGIALVTGSVLALILLV</sequence>
<dbReference type="InterPro" id="IPR037185">
    <property type="entry name" value="EmrE-like"/>
</dbReference>
<keyword evidence="4" id="KW-1185">Reference proteome</keyword>
<feature type="transmembrane region" description="Helical" evidence="1">
    <location>
        <begin position="37"/>
        <end position="57"/>
    </location>
</feature>
<feature type="transmembrane region" description="Helical" evidence="1">
    <location>
        <begin position="255"/>
        <end position="275"/>
    </location>
</feature>
<gene>
    <name evidence="3" type="ORF">SAMN05421850_101894</name>
</gene>
<dbReference type="Pfam" id="PF00892">
    <property type="entry name" value="EamA"/>
    <property type="match status" value="2"/>
</dbReference>
<feature type="transmembrane region" description="Helical" evidence="1">
    <location>
        <begin position="190"/>
        <end position="211"/>
    </location>
</feature>
<keyword evidence="1" id="KW-0472">Membrane</keyword>
<feature type="transmembrane region" description="Helical" evidence="1">
    <location>
        <begin position="158"/>
        <end position="178"/>
    </location>
</feature>
<accession>A0A1G8IF37</accession>
<protein>
    <recommendedName>
        <fullName evidence="2">EamA domain-containing protein</fullName>
    </recommendedName>
</protein>
<proteinExistence type="predicted"/>
<dbReference type="AlphaFoldDB" id="A0A1G8IF37"/>
<dbReference type="SUPFAM" id="SSF103481">
    <property type="entry name" value="Multidrug resistance efflux transporter EmrE"/>
    <property type="match status" value="2"/>
</dbReference>
<keyword evidence="1" id="KW-1133">Transmembrane helix</keyword>
<dbReference type="STRING" id="490829.SAMN05421850_101894"/>
<dbReference type="EMBL" id="FNEB01000001">
    <property type="protein sequence ID" value="SDI17462.1"/>
    <property type="molecule type" value="Genomic_DNA"/>
</dbReference>
<feature type="transmembrane region" description="Helical" evidence="1">
    <location>
        <begin position="282"/>
        <end position="299"/>
    </location>
</feature>